<keyword evidence="5 7" id="KW-1133">Transmembrane helix</keyword>
<evidence type="ECO:0000259" key="8">
    <source>
        <dbReference type="Pfam" id="PF02470"/>
    </source>
</evidence>
<reference evidence="9 10" key="1">
    <citation type="journal article" date="2024" name="Chem. Sci.">
        <title>Discovery of megapolipeptins by genome mining of a Burkholderiales bacteria collection.</title>
        <authorList>
            <person name="Paulo B.S."/>
            <person name="Recchia M.J.J."/>
            <person name="Lee S."/>
            <person name="Fergusson C.H."/>
            <person name="Romanowski S.B."/>
            <person name="Hernandez A."/>
            <person name="Krull N."/>
            <person name="Liu D.Y."/>
            <person name="Cavanagh H."/>
            <person name="Bos A."/>
            <person name="Gray C.A."/>
            <person name="Murphy B.T."/>
            <person name="Linington R.G."/>
            <person name="Eustaquio A.S."/>
        </authorList>
    </citation>
    <scope>NUCLEOTIDE SEQUENCE [LARGE SCALE GENOMIC DNA]</scope>
    <source>
        <strain evidence="9 10">RL17-350-BIC-A</strain>
    </source>
</reference>
<evidence type="ECO:0000313" key="10">
    <source>
        <dbReference type="Proteomes" id="UP001629230"/>
    </source>
</evidence>
<accession>A0ABW9BA09</accession>
<evidence type="ECO:0000256" key="5">
    <source>
        <dbReference type="ARBA" id="ARBA00022989"/>
    </source>
</evidence>
<evidence type="ECO:0000256" key="3">
    <source>
        <dbReference type="ARBA" id="ARBA00022519"/>
    </source>
</evidence>
<feature type="domain" description="Mce/MlaD" evidence="8">
    <location>
        <begin position="168"/>
        <end position="234"/>
    </location>
</feature>
<evidence type="ECO:0000256" key="6">
    <source>
        <dbReference type="ARBA" id="ARBA00023136"/>
    </source>
</evidence>
<feature type="domain" description="Mce/MlaD" evidence="8">
    <location>
        <begin position="298"/>
        <end position="401"/>
    </location>
</feature>
<evidence type="ECO:0000256" key="2">
    <source>
        <dbReference type="ARBA" id="ARBA00022475"/>
    </source>
</evidence>
<name>A0ABW9BA09_9BURK</name>
<protein>
    <submittedName>
        <fullName evidence="9">MlaD family protein</fullName>
    </submittedName>
</protein>
<proteinExistence type="predicted"/>
<dbReference type="EMBL" id="JAQQEZ010000124">
    <property type="protein sequence ID" value="MFM0008544.1"/>
    <property type="molecule type" value="Genomic_DNA"/>
</dbReference>
<comment type="subcellular location">
    <subcellularLocation>
        <location evidence="1">Cell inner membrane</location>
    </subcellularLocation>
</comment>
<evidence type="ECO:0000256" key="1">
    <source>
        <dbReference type="ARBA" id="ARBA00004533"/>
    </source>
</evidence>
<keyword evidence="4 7" id="KW-0812">Transmembrane</keyword>
<keyword evidence="3" id="KW-0997">Cell inner membrane</keyword>
<dbReference type="PANTHER" id="PTHR30462">
    <property type="entry name" value="INTERMEMBRANE TRANSPORT PROTEIN PQIB-RELATED"/>
    <property type="match status" value="1"/>
</dbReference>
<keyword evidence="6 7" id="KW-0472">Membrane</keyword>
<sequence>MAKPPGLPGSSDVPEAVATRRSRWRMQIVWLVPLIAVLIGGWLAVKTILEQGPTVTISFDTGEGLEAGKTKIKFKNVDIGVVKSVTLSGDHRRVIATAELSKDATNLLVDDTRFWVVRPRISGGTVSGIGTLLSGSFIGMDVGTSTKPKRDYTGLESPPVFASGVPGREFILKGADMGSLDVGSPIFYRRLQVGQITSYKLDPNGKGVTMHVFVNAPYEKYVTPDTRFWQASGVDVSLDTTGVKVNTESLVAILIGGLAFQTPDETADGAEAAANAEFTLFRDRAEAFKRHDRIVDNYVLVFRESVRGLAVGAPVDFLGIVVGEVAAINTRFDPVTKQFSIPVEIRLFPERFTSRYVKGGVGGRITDDRQRLAQTLIDHGLRAQLRTGNLLTGQLYVALDFFPNAPKAKVDWTTTPPEWPTIPGGLQSMQDSVTSLLAKLNQIPFGGIGKGAQKTLADADTLLKQLRTDVVPQARDTLAAAQTALNSANGALQPDSALAQNTSDAMRELARTAAAFRTLADYLERHPEALIRGKLEDKK</sequence>
<keyword evidence="10" id="KW-1185">Reference proteome</keyword>
<dbReference type="RefSeq" id="WP_408183614.1">
    <property type="nucleotide sequence ID" value="NZ_JAQQEZ010000124.1"/>
</dbReference>
<feature type="transmembrane region" description="Helical" evidence="7">
    <location>
        <begin position="28"/>
        <end position="45"/>
    </location>
</feature>
<keyword evidence="2" id="KW-1003">Cell membrane</keyword>
<evidence type="ECO:0000256" key="4">
    <source>
        <dbReference type="ARBA" id="ARBA00022692"/>
    </source>
</evidence>
<comment type="caution">
    <text evidence="9">The sequence shown here is derived from an EMBL/GenBank/DDBJ whole genome shotgun (WGS) entry which is preliminary data.</text>
</comment>
<dbReference type="InterPro" id="IPR051800">
    <property type="entry name" value="PqiA-PqiB_transport"/>
</dbReference>
<organism evidence="9 10">
    <name type="scientific">Paraburkholderia dipogonis</name>
    <dbReference type="NCBI Taxonomy" id="1211383"/>
    <lineage>
        <taxon>Bacteria</taxon>
        <taxon>Pseudomonadati</taxon>
        <taxon>Pseudomonadota</taxon>
        <taxon>Betaproteobacteria</taxon>
        <taxon>Burkholderiales</taxon>
        <taxon>Burkholderiaceae</taxon>
        <taxon>Paraburkholderia</taxon>
    </lineage>
</organism>
<dbReference type="PANTHER" id="PTHR30462:SF2">
    <property type="entry name" value="INTERMEMBRANE TRANSPORT PROTEIN PQIB"/>
    <property type="match status" value="1"/>
</dbReference>
<dbReference type="Pfam" id="PF02470">
    <property type="entry name" value="MlaD"/>
    <property type="match status" value="3"/>
</dbReference>
<dbReference type="Proteomes" id="UP001629230">
    <property type="component" value="Unassembled WGS sequence"/>
</dbReference>
<evidence type="ECO:0000256" key="7">
    <source>
        <dbReference type="SAM" id="Phobius"/>
    </source>
</evidence>
<evidence type="ECO:0000313" key="9">
    <source>
        <dbReference type="EMBL" id="MFM0008544.1"/>
    </source>
</evidence>
<dbReference type="InterPro" id="IPR003399">
    <property type="entry name" value="Mce/MlaD"/>
</dbReference>
<gene>
    <name evidence="9" type="ORF">PQR57_47655</name>
</gene>
<feature type="domain" description="Mce/MlaD" evidence="8">
    <location>
        <begin position="52"/>
        <end position="141"/>
    </location>
</feature>